<dbReference type="Gene3D" id="3.90.550.10">
    <property type="entry name" value="Spore Coat Polysaccharide Biosynthesis Protein SpsA, Chain A"/>
    <property type="match status" value="1"/>
</dbReference>
<dbReference type="InterPro" id="IPR050834">
    <property type="entry name" value="Glycosyltransf_2"/>
</dbReference>
<dbReference type="RefSeq" id="WP_338888920.1">
    <property type="nucleotide sequence ID" value="NZ_CP147846.1"/>
</dbReference>
<reference evidence="3 4" key="1">
    <citation type="submission" date="2024-03" db="EMBL/GenBank/DDBJ databases">
        <title>Natural products discovery in diverse microorganisms through a two-stage MS feature dereplication strategy.</title>
        <authorList>
            <person name="Zhang R."/>
        </authorList>
    </citation>
    <scope>NUCLEOTIDE SEQUENCE [LARGE SCALE GENOMIC DNA]</scope>
    <source>
        <strain evidence="3 4">18930</strain>
    </source>
</reference>
<accession>A0ABZ2PL51</accession>
<dbReference type="Proteomes" id="UP001432000">
    <property type="component" value="Chromosome"/>
</dbReference>
<keyword evidence="4" id="KW-1185">Reference proteome</keyword>
<keyword evidence="3" id="KW-0808">Transferase</keyword>
<name>A0ABZ2PL51_9NOCA</name>
<sequence length="432" mass="46595">MSKPADLEPALTSTQPPEWTGAVWIGDVDIEAEMPDTLALACSDGYTRARLLVRRGMDPLGFVELPISGFGLDTGELIDAVRTLEVVDPGPVPARSAAQPPITVVICTRDRIDHLRGALSSVLAVEYPDFEVVVVDNASPTDATQTYVRSLNDPRVRVVSEPVAGLSRARNTGLRAARHSIVAFTDDDVAVDAKWLSSIARGFGRDVRVTCVSGIVPSGEIRTHAQAYFDRRVGWASSVTPRIYDLAHPPADVPLFPFQVGMYGTGANFAVRRSRMFDLGGFDEALGVGSPTNGGEDLDMFFRVLMAGDKLVYEPAAIVWHRHRADSDALAVQARGYGLGLGAWLTTVATNRRAATLAARVAVRRLGSAIRLSAKMSKVASPPDDLAADLPEGIGRMELLSIAKGPGALRRSRREGRRRQPLLEVSREPVLD</sequence>
<dbReference type="Pfam" id="PF00535">
    <property type="entry name" value="Glycos_transf_2"/>
    <property type="match status" value="1"/>
</dbReference>
<evidence type="ECO:0000313" key="4">
    <source>
        <dbReference type="Proteomes" id="UP001432000"/>
    </source>
</evidence>
<organism evidence="3 4">
    <name type="scientific">Rhodococcus sovatensis</name>
    <dbReference type="NCBI Taxonomy" id="1805840"/>
    <lineage>
        <taxon>Bacteria</taxon>
        <taxon>Bacillati</taxon>
        <taxon>Actinomycetota</taxon>
        <taxon>Actinomycetes</taxon>
        <taxon>Mycobacteriales</taxon>
        <taxon>Nocardiaceae</taxon>
        <taxon>Rhodococcus</taxon>
    </lineage>
</organism>
<dbReference type="EC" id="2.4.-.-" evidence="3"/>
<dbReference type="PANTHER" id="PTHR43685">
    <property type="entry name" value="GLYCOSYLTRANSFERASE"/>
    <property type="match status" value="1"/>
</dbReference>
<feature type="compositionally biased region" description="Basic residues" evidence="1">
    <location>
        <begin position="410"/>
        <end position="420"/>
    </location>
</feature>
<keyword evidence="3" id="KW-0328">Glycosyltransferase</keyword>
<dbReference type="InterPro" id="IPR029044">
    <property type="entry name" value="Nucleotide-diphossugar_trans"/>
</dbReference>
<evidence type="ECO:0000313" key="3">
    <source>
        <dbReference type="EMBL" id="WXG68608.1"/>
    </source>
</evidence>
<gene>
    <name evidence="3" type="ORF">WDS16_26035</name>
</gene>
<dbReference type="SUPFAM" id="SSF53448">
    <property type="entry name" value="Nucleotide-diphospho-sugar transferases"/>
    <property type="match status" value="1"/>
</dbReference>
<feature type="region of interest" description="Disordered" evidence="1">
    <location>
        <begin position="407"/>
        <end position="432"/>
    </location>
</feature>
<dbReference type="PANTHER" id="PTHR43685:SF2">
    <property type="entry name" value="GLYCOSYLTRANSFERASE 2-LIKE DOMAIN-CONTAINING PROTEIN"/>
    <property type="match status" value="1"/>
</dbReference>
<evidence type="ECO:0000259" key="2">
    <source>
        <dbReference type="Pfam" id="PF00535"/>
    </source>
</evidence>
<protein>
    <submittedName>
        <fullName evidence="3">Glycosyltransferase</fullName>
        <ecNumber evidence="3">2.4.-.-</ecNumber>
    </submittedName>
</protein>
<dbReference type="InterPro" id="IPR001173">
    <property type="entry name" value="Glyco_trans_2-like"/>
</dbReference>
<dbReference type="EMBL" id="CP147846">
    <property type="protein sequence ID" value="WXG68608.1"/>
    <property type="molecule type" value="Genomic_DNA"/>
</dbReference>
<feature type="domain" description="Glycosyltransferase 2-like" evidence="2">
    <location>
        <begin position="103"/>
        <end position="228"/>
    </location>
</feature>
<proteinExistence type="predicted"/>
<dbReference type="GO" id="GO:0016757">
    <property type="term" value="F:glycosyltransferase activity"/>
    <property type="evidence" value="ECO:0007669"/>
    <property type="project" value="UniProtKB-KW"/>
</dbReference>
<dbReference type="CDD" id="cd00761">
    <property type="entry name" value="Glyco_tranf_GTA_type"/>
    <property type="match status" value="1"/>
</dbReference>
<evidence type="ECO:0000256" key="1">
    <source>
        <dbReference type="SAM" id="MobiDB-lite"/>
    </source>
</evidence>